<comment type="caution">
    <text evidence="2">The sequence shown here is derived from an EMBL/GenBank/DDBJ whole genome shotgun (WGS) entry which is preliminary data.</text>
</comment>
<dbReference type="SUPFAM" id="SSF53271">
    <property type="entry name" value="PRTase-like"/>
    <property type="match status" value="1"/>
</dbReference>
<dbReference type="GO" id="GO:0016757">
    <property type="term" value="F:glycosyltransferase activity"/>
    <property type="evidence" value="ECO:0007669"/>
    <property type="project" value="UniProtKB-KW"/>
</dbReference>
<feature type="domain" description="Phosphoribosyltransferase" evidence="1">
    <location>
        <begin position="11"/>
        <end position="176"/>
    </location>
</feature>
<dbReference type="AlphaFoldDB" id="A0A397VGR6"/>
<dbReference type="Proteomes" id="UP000266673">
    <property type="component" value="Unassembled WGS sequence"/>
</dbReference>
<keyword evidence="3" id="KW-1185">Reference proteome</keyword>
<evidence type="ECO:0000313" key="3">
    <source>
        <dbReference type="Proteomes" id="UP000266673"/>
    </source>
</evidence>
<dbReference type="OrthoDB" id="5779169at2759"/>
<dbReference type="STRING" id="44941.A0A397VGR6"/>
<reference evidence="2 3" key="1">
    <citation type="submission" date="2018-06" db="EMBL/GenBank/DDBJ databases">
        <title>Comparative genomics reveals the genomic features of Rhizophagus irregularis, R. cerebriforme, R. diaphanum and Gigaspora rosea, and their symbiotic lifestyle signature.</title>
        <authorList>
            <person name="Morin E."/>
            <person name="San Clemente H."/>
            <person name="Chen E.C.H."/>
            <person name="De La Providencia I."/>
            <person name="Hainaut M."/>
            <person name="Kuo A."/>
            <person name="Kohler A."/>
            <person name="Murat C."/>
            <person name="Tang N."/>
            <person name="Roy S."/>
            <person name="Loubradou J."/>
            <person name="Henrissat B."/>
            <person name="Grigoriev I.V."/>
            <person name="Corradi N."/>
            <person name="Roux C."/>
            <person name="Martin F.M."/>
        </authorList>
    </citation>
    <scope>NUCLEOTIDE SEQUENCE [LARGE SCALE GENOMIC DNA]</scope>
    <source>
        <strain evidence="2 3">DAOM 194757</strain>
    </source>
</reference>
<keyword evidence="2" id="KW-0328">Glycosyltransferase</keyword>
<evidence type="ECO:0000313" key="2">
    <source>
        <dbReference type="EMBL" id="RIB20497.1"/>
    </source>
</evidence>
<dbReference type="CDD" id="cd06223">
    <property type="entry name" value="PRTases_typeI"/>
    <property type="match status" value="1"/>
</dbReference>
<dbReference type="InterPro" id="IPR029057">
    <property type="entry name" value="PRTase-like"/>
</dbReference>
<organism evidence="2 3">
    <name type="scientific">Gigaspora rosea</name>
    <dbReference type="NCBI Taxonomy" id="44941"/>
    <lineage>
        <taxon>Eukaryota</taxon>
        <taxon>Fungi</taxon>
        <taxon>Fungi incertae sedis</taxon>
        <taxon>Mucoromycota</taxon>
        <taxon>Glomeromycotina</taxon>
        <taxon>Glomeromycetes</taxon>
        <taxon>Diversisporales</taxon>
        <taxon>Gigasporaceae</taxon>
        <taxon>Gigaspora</taxon>
    </lineage>
</organism>
<evidence type="ECO:0000259" key="1">
    <source>
        <dbReference type="Pfam" id="PF00156"/>
    </source>
</evidence>
<gene>
    <name evidence="2" type="ORF">C2G38_2080638</name>
</gene>
<proteinExistence type="predicted"/>
<protein>
    <submittedName>
        <fullName evidence="2">Phosphoribosyltransferase</fullName>
    </submittedName>
</protein>
<dbReference type="InterPro" id="IPR000836">
    <property type="entry name" value="PRTase_dom"/>
</dbReference>
<keyword evidence="2" id="KW-0808">Transferase</keyword>
<name>A0A397VGR6_9GLOM</name>
<dbReference type="Gene3D" id="3.40.50.2020">
    <property type="match status" value="1"/>
</dbReference>
<dbReference type="Pfam" id="PF00156">
    <property type="entry name" value="Pribosyltran"/>
    <property type="match status" value="1"/>
</dbReference>
<accession>A0A397VGR6</accession>
<dbReference type="EMBL" id="QKWP01000413">
    <property type="protein sequence ID" value="RIB20497.1"/>
    <property type="molecule type" value="Genomic_DNA"/>
</dbReference>
<dbReference type="Gene3D" id="3.30.1310.20">
    <property type="entry name" value="PRTase-like"/>
    <property type="match status" value="1"/>
</dbReference>
<sequence length="237" mass="26280">MLEKLQNRVQAGKLLADEIAKKYNNDNNDVIILALPRGGVPVAYQISQHIKAPLDVFLVRKIGVEGHEELAMGAITETSTIYNEDIIAMLHINQESINRVIKRESAELQRRNEKYRKGKPAPDVTGKTAILVDDGIATGATMRAAYTSLRKLNPKKIVIAVPVAAPDTLTKMSKEIDDIICLLVPRNLGGIGAWYQDFTQTEDKEVLELLERADRNFPVPTISAKETAKLQNEAIVE</sequence>